<evidence type="ECO:0000259" key="13">
    <source>
        <dbReference type="PROSITE" id="PS50089"/>
    </source>
</evidence>
<evidence type="ECO:0000313" key="15">
    <source>
        <dbReference type="Proteomes" id="UP000827721"/>
    </source>
</evidence>
<dbReference type="PROSITE" id="PS50089">
    <property type="entry name" value="ZF_RING_2"/>
    <property type="match status" value="1"/>
</dbReference>
<dbReference type="Gene3D" id="3.30.40.10">
    <property type="entry name" value="Zinc/RING finger domain, C3HC4 (zinc finger)"/>
    <property type="match status" value="1"/>
</dbReference>
<evidence type="ECO:0000256" key="9">
    <source>
        <dbReference type="ARBA" id="ARBA00022833"/>
    </source>
</evidence>
<evidence type="ECO:0000256" key="10">
    <source>
        <dbReference type="ARBA" id="ARBA00022989"/>
    </source>
</evidence>
<accession>A0ABQ8H0N1</accession>
<dbReference type="Pfam" id="PF13639">
    <property type="entry name" value="zf-RING_2"/>
    <property type="match status" value="1"/>
</dbReference>
<dbReference type="EC" id="2.3.2.27" evidence="3"/>
<keyword evidence="9" id="KW-0862">Zinc</keyword>
<feature type="domain" description="RING-type" evidence="13">
    <location>
        <begin position="199"/>
        <end position="240"/>
    </location>
</feature>
<comment type="catalytic activity">
    <reaction evidence="1">
        <text>S-ubiquitinyl-[E2 ubiquitin-conjugating enzyme]-L-cysteine + [acceptor protein]-L-lysine = [E2 ubiquitin-conjugating enzyme]-L-cysteine + N(6)-ubiquitinyl-[acceptor protein]-L-lysine.</text>
        <dbReference type="EC" id="2.3.2.27"/>
    </reaction>
</comment>
<evidence type="ECO:0000256" key="3">
    <source>
        <dbReference type="ARBA" id="ARBA00012483"/>
    </source>
</evidence>
<dbReference type="SMART" id="SM00184">
    <property type="entry name" value="RING"/>
    <property type="match status" value="1"/>
</dbReference>
<evidence type="ECO:0000313" key="14">
    <source>
        <dbReference type="EMBL" id="KAH7543755.1"/>
    </source>
</evidence>
<evidence type="ECO:0000256" key="11">
    <source>
        <dbReference type="ARBA" id="ARBA00023136"/>
    </source>
</evidence>
<dbReference type="EMBL" id="JAFEMO010000015">
    <property type="protein sequence ID" value="KAH7543755.1"/>
    <property type="molecule type" value="Genomic_DNA"/>
</dbReference>
<evidence type="ECO:0000256" key="2">
    <source>
        <dbReference type="ARBA" id="ARBA00004141"/>
    </source>
</evidence>
<keyword evidence="10" id="KW-1133">Transmembrane helix</keyword>
<dbReference type="InterPro" id="IPR001841">
    <property type="entry name" value="Znf_RING"/>
</dbReference>
<evidence type="ECO:0000256" key="12">
    <source>
        <dbReference type="PROSITE-ProRule" id="PRU00175"/>
    </source>
</evidence>
<gene>
    <name evidence="14" type="ORF">JRO89_XS15G0011300</name>
</gene>
<protein>
    <recommendedName>
        <fullName evidence="3">RING-type E3 ubiquitin transferase</fullName>
        <ecNumber evidence="3">2.3.2.27</ecNumber>
    </recommendedName>
</protein>
<reference evidence="14 15" key="1">
    <citation type="submission" date="2021-02" db="EMBL/GenBank/DDBJ databases">
        <title>Plant Genome Project.</title>
        <authorList>
            <person name="Zhang R.-G."/>
        </authorList>
    </citation>
    <scope>NUCLEOTIDE SEQUENCE [LARGE SCALE GENOMIC DNA]</scope>
    <source>
        <tissue evidence="14">Leaves</tissue>
    </source>
</reference>
<evidence type="ECO:0000256" key="6">
    <source>
        <dbReference type="ARBA" id="ARBA00022723"/>
    </source>
</evidence>
<keyword evidence="11" id="KW-0472">Membrane</keyword>
<sequence>MATYQLEFWQNNGVLNRANHHWHSVSSGFQIELHLHRHNNGVLRATNRMFYLENQVFLFERQLQESLIRILLEEQIPLNSNGVQFIHHSPSGLPVPIPVYSLEHLVFFLLQTVRLVSNDPRNRFLTLLPIHLYIAIDESRRLQFLDDSVIFDGEYLDGGLQQLDNSIIFDSESFEEVGLSNTAVPVLLKEEKVEISTDCSICLESVGVGEVVAQLPCSHLYHTTCITRWLHKKPSCPLCRAQQFNFSFTS</sequence>
<evidence type="ECO:0000256" key="4">
    <source>
        <dbReference type="ARBA" id="ARBA00022679"/>
    </source>
</evidence>
<dbReference type="PANTHER" id="PTHR45977:SF4">
    <property type="entry name" value="RING-TYPE DOMAIN-CONTAINING PROTEIN"/>
    <property type="match status" value="1"/>
</dbReference>
<keyword evidence="4" id="KW-0808">Transferase</keyword>
<evidence type="ECO:0000256" key="7">
    <source>
        <dbReference type="ARBA" id="ARBA00022771"/>
    </source>
</evidence>
<proteinExistence type="predicted"/>
<dbReference type="CDD" id="cd16454">
    <property type="entry name" value="RING-H2_PA-TM-RING"/>
    <property type="match status" value="1"/>
</dbReference>
<comment type="subcellular location">
    <subcellularLocation>
        <location evidence="2">Membrane</location>
        <topology evidence="2">Multi-pass membrane protein</topology>
    </subcellularLocation>
</comment>
<dbReference type="InterPro" id="IPR013083">
    <property type="entry name" value="Znf_RING/FYVE/PHD"/>
</dbReference>
<evidence type="ECO:0000256" key="8">
    <source>
        <dbReference type="ARBA" id="ARBA00022786"/>
    </source>
</evidence>
<keyword evidence="15" id="KW-1185">Reference proteome</keyword>
<keyword evidence="6" id="KW-0479">Metal-binding</keyword>
<dbReference type="PANTHER" id="PTHR45977">
    <property type="entry name" value="TARGET OF ERK KINASE MPK-1"/>
    <property type="match status" value="1"/>
</dbReference>
<dbReference type="SUPFAM" id="SSF57850">
    <property type="entry name" value="RING/U-box"/>
    <property type="match status" value="1"/>
</dbReference>
<dbReference type="Proteomes" id="UP000827721">
    <property type="component" value="Unassembled WGS sequence"/>
</dbReference>
<keyword evidence="8" id="KW-0833">Ubl conjugation pathway</keyword>
<keyword evidence="7 12" id="KW-0863">Zinc-finger</keyword>
<comment type="caution">
    <text evidence="14">The sequence shown here is derived from an EMBL/GenBank/DDBJ whole genome shotgun (WGS) entry which is preliminary data.</text>
</comment>
<organism evidence="14 15">
    <name type="scientific">Xanthoceras sorbifolium</name>
    <dbReference type="NCBI Taxonomy" id="99658"/>
    <lineage>
        <taxon>Eukaryota</taxon>
        <taxon>Viridiplantae</taxon>
        <taxon>Streptophyta</taxon>
        <taxon>Embryophyta</taxon>
        <taxon>Tracheophyta</taxon>
        <taxon>Spermatophyta</taxon>
        <taxon>Magnoliopsida</taxon>
        <taxon>eudicotyledons</taxon>
        <taxon>Gunneridae</taxon>
        <taxon>Pentapetalae</taxon>
        <taxon>rosids</taxon>
        <taxon>malvids</taxon>
        <taxon>Sapindales</taxon>
        <taxon>Sapindaceae</taxon>
        <taxon>Xanthoceroideae</taxon>
        <taxon>Xanthoceras</taxon>
    </lineage>
</organism>
<evidence type="ECO:0000256" key="5">
    <source>
        <dbReference type="ARBA" id="ARBA00022692"/>
    </source>
</evidence>
<keyword evidence="5" id="KW-0812">Transmembrane</keyword>
<evidence type="ECO:0000256" key="1">
    <source>
        <dbReference type="ARBA" id="ARBA00000900"/>
    </source>
</evidence>
<name>A0ABQ8H0N1_9ROSI</name>